<reference evidence="5" key="1">
    <citation type="journal article" date="2015" name="J. Biotechnol.">
        <title>Complete genome sequence of Haloferax gibbonsii strain ARA6, a potential producer of polyhydroxyalkanoates and halocins isolated from Araruama, Rio de Janeiro, Brasil.</title>
        <authorList>
            <person name="Pinto L.H."/>
            <person name="D'Alincourt Carvalho-Assef A.P."/>
            <person name="Vieira R.P."/>
            <person name="Clementino M.M."/>
            <person name="Albano R.M."/>
        </authorList>
    </citation>
    <scope>NUCLEOTIDE SEQUENCE [LARGE SCALE GENOMIC DNA]</scope>
    <source>
        <strain evidence="5">ARA6</strain>
    </source>
</reference>
<comment type="PTM">
    <text evidence="1">The conversion to 3-oxoalanine (also known as C-formylglycine, FGly), of a serine or cysteine residue in prokaryotes and of a cysteine residue in eukaryotes, is critical for catalytic activity.</text>
</comment>
<accession>A0A0K1ISQ8</accession>
<dbReference type="InterPro" id="IPR052701">
    <property type="entry name" value="GAG_Ulvan_Degrading_Sulfatases"/>
</dbReference>
<evidence type="ECO:0000259" key="2">
    <source>
        <dbReference type="Pfam" id="PF00884"/>
    </source>
</evidence>
<dbReference type="KEGG" id="hgi:ABY42_07435"/>
<dbReference type="PANTHER" id="PTHR43751:SF3">
    <property type="entry name" value="SULFATASE N-TERMINAL DOMAIN-CONTAINING PROTEIN"/>
    <property type="match status" value="1"/>
</dbReference>
<feature type="domain" description="Sulfatase N-terminal" evidence="2">
    <location>
        <begin position="2"/>
        <end position="349"/>
    </location>
</feature>
<dbReference type="PATRIC" id="fig|35746.4.peg.1584"/>
<reference evidence="3" key="2">
    <citation type="submission" date="2015-06" db="EMBL/GenBank/DDBJ databases">
        <authorList>
            <person name="Hoefler B.C."/>
            <person name="Straight P.D."/>
        </authorList>
    </citation>
    <scope>NUCLEOTIDE SEQUENCE [LARGE SCALE GENOMIC DNA]</scope>
    <source>
        <strain evidence="3">ARA6</strain>
    </source>
</reference>
<dbReference type="InterPro" id="IPR017850">
    <property type="entry name" value="Alkaline_phosphatase_core_sf"/>
</dbReference>
<name>A0A0K1ISQ8_HALGI</name>
<dbReference type="EMBL" id="CP063205">
    <property type="protein sequence ID" value="QOS11691.1"/>
    <property type="molecule type" value="Genomic_DNA"/>
</dbReference>
<dbReference type="Proteomes" id="UP000663064">
    <property type="component" value="Chromosome"/>
</dbReference>
<dbReference type="PANTHER" id="PTHR43751">
    <property type="entry name" value="SULFATASE"/>
    <property type="match status" value="1"/>
</dbReference>
<dbReference type="GeneID" id="59459204"/>
<dbReference type="Gene3D" id="3.40.720.10">
    <property type="entry name" value="Alkaline Phosphatase, subunit A"/>
    <property type="match status" value="1"/>
</dbReference>
<dbReference type="AlphaFoldDB" id="A0A0K1ISQ8"/>
<dbReference type="InterPro" id="IPR000917">
    <property type="entry name" value="Sulfatase_N"/>
</dbReference>
<evidence type="ECO:0000256" key="1">
    <source>
        <dbReference type="PIRSR" id="PIRSR600917-52"/>
    </source>
</evidence>
<dbReference type="SUPFAM" id="SSF53649">
    <property type="entry name" value="Alkaline phosphatase-like"/>
    <property type="match status" value="1"/>
</dbReference>
<dbReference type="Pfam" id="PF00884">
    <property type="entry name" value="Sulfatase"/>
    <property type="match status" value="1"/>
</dbReference>
<dbReference type="EMBL" id="CP011947">
    <property type="protein sequence ID" value="AKU07582.1"/>
    <property type="molecule type" value="Genomic_DNA"/>
</dbReference>
<reference evidence="4" key="3">
    <citation type="journal article" date="2021" name="Front. Microbiol.">
        <title>Cellular and Genomic Properties of Haloferax gibbonsii LR2-5, the Host of Euryarchaeal Virus HFTV1.</title>
        <authorList>
            <person name="Tittes C."/>
            <person name="Schwarzer S."/>
            <person name="Pfeiffer F."/>
            <person name="Dyall-Smith M."/>
            <person name="Rodriguez-Franco M."/>
            <person name="Oksanen H.M."/>
            <person name="Quax T.E.F."/>
        </authorList>
    </citation>
    <scope>NUCLEOTIDE SEQUENCE</scope>
    <source>
        <strain evidence="4">LR2-5</strain>
    </source>
</reference>
<feature type="modified residue" description="3-oxoalanine (Ser)" evidence="1">
    <location>
        <position position="49"/>
    </location>
</feature>
<gene>
    <name evidence="3" type="ORF">ABY42_07435</name>
    <name evidence="4" type="ORF">HfgLR_07745</name>
</gene>
<dbReference type="RefSeq" id="WP_050459080.1">
    <property type="nucleotide sequence ID" value="NZ_CP011947.1"/>
</dbReference>
<protein>
    <submittedName>
        <fullName evidence="4">AlkP-core domain protein</fullName>
    </submittedName>
    <submittedName>
        <fullName evidence="3">Arylsulfatase</fullName>
    </submittedName>
</protein>
<evidence type="ECO:0000313" key="3">
    <source>
        <dbReference type="EMBL" id="AKU07582.1"/>
    </source>
</evidence>
<proteinExistence type="predicted"/>
<evidence type="ECO:0000313" key="5">
    <source>
        <dbReference type="Proteomes" id="UP000066124"/>
    </source>
</evidence>
<sequence length="481" mass="53150">MNILLLIMDSVRASNTSLHGHEHRTTPFLESLADEATVYETGISPGSWSLPSHTSIFTGYHVAEHGVTGAKNKLEPGHTIFERLADEEGYSTGIFSENTWVTEMDVGLKETFQTVEGARNIPYVEGLDPSNFVLTEGQGNYAGYLKRCLSHDHPAKSLANGVVTKLAWDYPQYLPDSLKATTPADVYVDLFLDWEETRNDSWAACINLMDGHMPYEPRPEHDNWGGKRLQKLQQDVDDQVWEYLGGHRPWWEKRAMEGLYDGTIRQMDAQIERLVSTLKERGEYEDTLIVVTGDHGEGFGEKSQVKPDVRLAGHGKDVHEAVLHVPLVVKFPGQADSETVSAAASLTEFPRVVDAVLDGEWDRDAFVPDDGAVVASTHGLDEPSQALAEEFCGSVMPYGGVSRTVYETTDEGVVQYQAWEDAASTVRIFDAKTAWKAADTDDGVVSETFGAFDDLGVREESEGIDAAEGATKERLKDLGYL</sequence>
<dbReference type="Proteomes" id="UP000066124">
    <property type="component" value="Chromosome"/>
</dbReference>
<evidence type="ECO:0000313" key="4">
    <source>
        <dbReference type="EMBL" id="QOS11691.1"/>
    </source>
</evidence>
<dbReference type="CDD" id="cd16148">
    <property type="entry name" value="sulfatase_like"/>
    <property type="match status" value="1"/>
</dbReference>
<organism evidence="3 5">
    <name type="scientific">Haloferax gibbonsii</name>
    <dbReference type="NCBI Taxonomy" id="35746"/>
    <lineage>
        <taxon>Archaea</taxon>
        <taxon>Methanobacteriati</taxon>
        <taxon>Methanobacteriota</taxon>
        <taxon>Stenosarchaea group</taxon>
        <taxon>Halobacteria</taxon>
        <taxon>Halobacteriales</taxon>
        <taxon>Haloferacaceae</taxon>
        <taxon>Haloferax</taxon>
    </lineage>
</organism>